<dbReference type="Gene3D" id="1.10.150.390">
    <property type="match status" value="1"/>
</dbReference>
<dbReference type="Gene3D" id="1.10.132.30">
    <property type="match status" value="1"/>
</dbReference>
<reference evidence="12" key="1">
    <citation type="journal article" date="2014" name="BMC Evol. Biol.">
        <title>Chloroplast phylogenomic analysis resolves deep-level relationships within the green algal class Trebouxiophyceae.</title>
        <authorList>
            <person name="Lemieux C."/>
            <person name="Otis C."/>
            <person name="Turmel M."/>
        </authorList>
    </citation>
    <scope>NUCLEOTIDE SEQUENCE</scope>
</reference>
<keyword evidence="6" id="KW-0479">Metal-binding</keyword>
<evidence type="ECO:0000256" key="5">
    <source>
        <dbReference type="ARBA" id="ARBA00022695"/>
    </source>
</evidence>
<dbReference type="InterPro" id="IPR007081">
    <property type="entry name" value="RNA_pol_Rpb1_5"/>
</dbReference>
<evidence type="ECO:0000313" key="12">
    <source>
        <dbReference type="EMBL" id="AIT94342.1"/>
    </source>
</evidence>
<dbReference type="InterPro" id="IPR038120">
    <property type="entry name" value="Rpb1_funnel_sf"/>
</dbReference>
<keyword evidence="4" id="KW-0808">Transferase</keyword>
<dbReference type="SUPFAM" id="SSF64484">
    <property type="entry name" value="beta and beta-prime subunits of DNA dependent RNA-polymerase"/>
    <property type="match status" value="2"/>
</dbReference>
<gene>
    <name evidence="12" type="primary">rpoC2</name>
</gene>
<proteinExistence type="predicted"/>
<evidence type="ECO:0000256" key="6">
    <source>
        <dbReference type="ARBA" id="ARBA00022723"/>
    </source>
</evidence>
<keyword evidence="12" id="KW-0150">Chloroplast</keyword>
<dbReference type="PANTHER" id="PTHR19376">
    <property type="entry name" value="DNA-DIRECTED RNA POLYMERASE"/>
    <property type="match status" value="1"/>
</dbReference>
<dbReference type="Gene3D" id="1.10.1790.20">
    <property type="match status" value="1"/>
</dbReference>
<dbReference type="EMBL" id="KM462872">
    <property type="protein sequence ID" value="AIT94342.1"/>
    <property type="molecule type" value="Genomic_DNA"/>
</dbReference>
<keyword evidence="7" id="KW-0862">Zinc</keyword>
<dbReference type="GO" id="GO:0006351">
    <property type="term" value="P:DNA-templated transcription"/>
    <property type="evidence" value="ECO:0007669"/>
    <property type="project" value="InterPro"/>
</dbReference>
<feature type="domain" description="RNA polymerase Rpb1" evidence="10">
    <location>
        <begin position="170"/>
        <end position="452"/>
    </location>
</feature>
<feature type="region of interest" description="Disordered" evidence="9">
    <location>
        <begin position="877"/>
        <end position="902"/>
    </location>
</feature>
<evidence type="ECO:0000256" key="1">
    <source>
        <dbReference type="ARBA" id="ARBA00012418"/>
    </source>
</evidence>
<dbReference type="RefSeq" id="YP_009105593.1">
    <property type="nucleotide sequence ID" value="NC_025534.1"/>
</dbReference>
<keyword evidence="3 12" id="KW-0934">Plastid</keyword>
<evidence type="ECO:0000256" key="4">
    <source>
        <dbReference type="ARBA" id="ARBA00022679"/>
    </source>
</evidence>
<name>A0A097KMD7_9CHLO</name>
<feature type="domain" description="RNA polymerase Rpb1" evidence="11">
    <location>
        <begin position="89"/>
        <end position="165"/>
    </location>
</feature>
<evidence type="ECO:0000256" key="9">
    <source>
        <dbReference type="SAM" id="MobiDB-lite"/>
    </source>
</evidence>
<feature type="region of interest" description="Disordered" evidence="9">
    <location>
        <begin position="291"/>
        <end position="310"/>
    </location>
</feature>
<dbReference type="Pfam" id="PF04998">
    <property type="entry name" value="RNA_pol_Rpb1_5"/>
    <property type="match status" value="1"/>
</dbReference>
<dbReference type="GO" id="GO:0003899">
    <property type="term" value="F:DNA-directed RNA polymerase activity"/>
    <property type="evidence" value="ECO:0007669"/>
    <property type="project" value="UniProtKB-EC"/>
</dbReference>
<accession>A0A097KMD7</accession>
<evidence type="ECO:0000259" key="10">
    <source>
        <dbReference type="Pfam" id="PF04998"/>
    </source>
</evidence>
<keyword evidence="2" id="KW-0240">DNA-directed RNA polymerase</keyword>
<dbReference type="InterPro" id="IPR045867">
    <property type="entry name" value="DNA-dir_RpoC_beta_prime"/>
</dbReference>
<dbReference type="InterPro" id="IPR042102">
    <property type="entry name" value="RNA_pol_Rpb1_3_sf"/>
</dbReference>
<evidence type="ECO:0000256" key="2">
    <source>
        <dbReference type="ARBA" id="ARBA00022478"/>
    </source>
</evidence>
<dbReference type="GO" id="GO:0003677">
    <property type="term" value="F:DNA binding"/>
    <property type="evidence" value="ECO:0007669"/>
    <property type="project" value="InterPro"/>
</dbReference>
<protein>
    <recommendedName>
        <fullName evidence="1">DNA-directed RNA polymerase</fullName>
        <ecNumber evidence="1">2.7.7.6</ecNumber>
    </recommendedName>
</protein>
<feature type="compositionally biased region" description="Basic residues" evidence="9">
    <location>
        <begin position="885"/>
        <end position="896"/>
    </location>
</feature>
<evidence type="ECO:0000256" key="8">
    <source>
        <dbReference type="ARBA" id="ARBA00023163"/>
    </source>
</evidence>
<sequence>MKKQSFFFNYGFDKGKLRILISWFFQMHGEPATFHLVERLKGLGFEHATQSGSSIGVDDLSTPTTKIPMLSNVELSIQDIDTKYQRGLIHSMERFQQTIEIWQEMNEKIKEEVVDHFSSTDLLNPVYMMAFSGARGNISQVRQLVGMRGLMADPEGELIDFPIRSNFREGLTLTEYVISCYGARKGLVDTALRTATSGYLTRRLVDVCQHVVVSSWECGTSRGIFLSKLEDEKKKKVISSLEDRLIGRTLFEDVVIPPAELPTLKKLRVEDSLKPVVLPQVGFDNLKRLVGEDPAAPTHPQPSPFSDLQNPPFSEETTLSPFVSKDLPFLKKFPLSIRHIKTKGAVKLFKNTQLSRSQAAFLAEIREQVLVRSPLTCEQEHSICQLCYGWALSSSNLVSLGEAVGVIAGQSIGEPGTQLTMRTFHTGGVFSGELAELIRATGRGVVAFQTPLPGSLVRTQKGKIAFLTKAPGVLHFDPLSHLTGDGSDQPEKTSFALPPTTLLFVKQGERVEKGQPLAQLAGMGMPLDSQEEIYVKSEMEGEICNLKADRPATTDKEEERISFLILFGKLVGNSSYSLPLHGDLIDKFTAVSSSLKDNPFNVDGRLELYQQLRKIRFQTGSLSNPSLVPQLDSFQNTNQPSLGRGSKTSLKKGRGVFYPPKNETFLYKGGSKNRLFSKTGDLHSQVFDFEVVLQKPILEIFYKDIQYNKTGYLLTAGGQPRSGKLLVRHSLSQGFCFFCVIFLKLSFLQFFDKADHTKTGGTVYQHALYFNTPVQSEALRGESLVFKEKMRGSLFFVEEERQHLQLPSREKQTLHFLTELTQNYLSKKGSQTFLFSTVKKQSRQGQTYCIEQVRILQTLKVLKKLQKKSEVQQFDLTRSGDLRHKNQNKKKKKGSKGKLPTSSHLSFPNSFIETAVPSLKESVRKVDLFVDLTRLRLKTIAFHHHSCLFQIKDYSIFKLQKFEKEAKIIQIKDLNESEQSSDKKIEDLKYKRTINKPNLFQQGCSLKKRVQMSWGLEKTNNQYSRGLPTFPSSYASMKVGRLFFKKCSKQVLDYSIFELQRLFQIRDLKKSFAYSNQRFEKKAKLIQIKDLNGFEQSSDKKIKESSNLQFEKKQSFEIISDFKHKKTSNKNRSRSGYLSETIVPNPLFLITQPVSLSTVSVVSPFINLPSLIRFQTNLFYLNPARHMSLAPSPRFQAVCKRRAREKKANVFQSFAYSNQRFEQQSPWLCDGTRLGWMQKRSLDFRESSNRFTFNPSSKVTSLWGEILKGYQTYLPLYQTFTRKEQQSARSKINLVSHLVTRFQDQQNLPVRGQEKAKRGVTRCWLASAISKPVFSNLRIQIKKGSKQSFEKLNRSPFRDKRTIDQRKAILPVQSFFCSSPSQSKAGYQIKDLNKLCFEKNRRFENISDLKYRRVESKGLKKNQTAFTRGGVFKTGWAFFSRADSRNHHKKLVHTGERGVEDLLFDHFPTVLESFIFRVTFIHHLEGGDVIIQNKAGSNQRLFQSFAFLIDLRDTLYRQAQAVKTFLNLLKPTRLRLEIARSSFVKNLQLLSQTEKKEIPLLVATSLFTRKEMTRGVMPLQFQFVTNNHSRWKRIENSNLSVLNSDDKKLSRVSLIKGFGFSWCLLDTKKVELVDVRRPALWFTSLSEEGVLIRKLCEKPSGQLKRTRCSIIKNVLFCKSKQHLSAGEMELAQNKERLPFSNAMIEERFSQNVVWLDGHYSVNWRMKTRLNCSPSLSSPHRSSRHKRKGNIFSFLLILQFPKRFPFEKTLFQCQFVTRAVVGTKEEGEKLFHFVSLPLFKTSTFQEVNFFSTREPKLSMVDYFSARLEPQIVTTGLSGYSGEVVVVTAHDDRASQNLFVVTESEQTAFLTTQKRGAIKIGDFVVYGQSFADKSQAGESGQLIEIDSHKMVLRRGQWFANKLRNSLFIGDGKVLEQGSPIMNFSYQRSKTEDIVQGIPRIEQFFEARSPKEKQLLSLEFERVREEHFQHYTPTEALLKSYERLQSMVVTTIQRMYLSQGVGIADKHVEIIVKQMTSAVLFYNENTDAGHLSPLLSSFSQMMTEAKNLGPSIERTRARQKFFSRATTHFRIIGTVEKIDKKKENALNQQTDTIDVTPIGEAEKPIMLTGVAFSLPLFDSYVRIKVTKTGRPLFSPTMLREGVASSFYHSDRFSASFPIPAIVQSIERWKPLNANLPALRSPKLFTVSFSTRLRRYFWKKALIREELLISPQTPSSKIRVTRQTKLNKQEGVGNITKKEKPDRRQEGVGNTVSSFRQAPRWEYIPALVGITQAALTSRSFFSAASFQQTTLVLTRSASFGRSDFLRGIKERVISGELLRAGTGHPDASLLVGRVSRQTRFVKRERRIERDKKVVTAAVNTSLLHPGPFPLPFPLKEAEAKLVKKWIPVFRQLAMRQKSKQQRGVSDFLKLRFGLRSLIVQSKVGSNLQID</sequence>
<geneLocation type="chloroplast" evidence="12"/>
<dbReference type="PANTHER" id="PTHR19376:SF68">
    <property type="entry name" value="DNA-DIRECTED RNA POLYMERASE SUBUNIT BETA"/>
    <property type="match status" value="1"/>
</dbReference>
<dbReference type="GeneID" id="22159586"/>
<organism evidence="12">
    <name type="scientific">Xylochloris irregularis</name>
    <dbReference type="NCBI Taxonomy" id="480381"/>
    <lineage>
        <taxon>Eukaryota</taxon>
        <taxon>Viridiplantae</taxon>
        <taxon>Chlorophyta</taxon>
        <taxon>core chlorophytes</taxon>
        <taxon>Trebouxiophyceae</taxon>
        <taxon>Trebouxiophyceae incertae sedis</taxon>
        <taxon>Xylochloris</taxon>
    </lineage>
</organism>
<evidence type="ECO:0000256" key="7">
    <source>
        <dbReference type="ARBA" id="ARBA00022833"/>
    </source>
</evidence>
<dbReference type="InterPro" id="IPR007083">
    <property type="entry name" value="RNA_pol_Rpb1_4"/>
</dbReference>
<evidence type="ECO:0000259" key="11">
    <source>
        <dbReference type="Pfam" id="PF05000"/>
    </source>
</evidence>
<dbReference type="GO" id="GO:0000428">
    <property type="term" value="C:DNA-directed RNA polymerase complex"/>
    <property type="evidence" value="ECO:0007669"/>
    <property type="project" value="UniProtKB-KW"/>
</dbReference>
<keyword evidence="8" id="KW-0804">Transcription</keyword>
<dbReference type="GO" id="GO:0046872">
    <property type="term" value="F:metal ion binding"/>
    <property type="evidence" value="ECO:0007669"/>
    <property type="project" value="UniProtKB-KW"/>
</dbReference>
<keyword evidence="5" id="KW-0548">Nucleotidyltransferase</keyword>
<dbReference type="EC" id="2.7.7.6" evidence="1"/>
<evidence type="ECO:0000256" key="3">
    <source>
        <dbReference type="ARBA" id="ARBA00022640"/>
    </source>
</evidence>
<dbReference type="Gene3D" id="1.10.274.100">
    <property type="entry name" value="RNA polymerase Rpb1, domain 3"/>
    <property type="match status" value="1"/>
</dbReference>
<dbReference type="Pfam" id="PF05000">
    <property type="entry name" value="RNA_pol_Rpb1_4"/>
    <property type="match status" value="1"/>
</dbReference>